<dbReference type="InterPro" id="IPR036388">
    <property type="entry name" value="WH-like_DNA-bd_sf"/>
</dbReference>
<dbReference type="EMBL" id="VTOX01000011">
    <property type="protein sequence ID" value="NKE68551.1"/>
    <property type="molecule type" value="Genomic_DNA"/>
</dbReference>
<dbReference type="SUPFAM" id="SSF46785">
    <property type="entry name" value="Winged helix' DNA-binding domain"/>
    <property type="match status" value="1"/>
</dbReference>
<dbReference type="InterPro" id="IPR005119">
    <property type="entry name" value="LysR_subst-bd"/>
</dbReference>
<dbReference type="RefSeq" id="WP_168109681.1">
    <property type="nucleotide sequence ID" value="NZ_VTOX01000011.1"/>
</dbReference>
<dbReference type="AlphaFoldDB" id="A0A7X6DJY0"/>
<evidence type="ECO:0000313" key="7">
    <source>
        <dbReference type="Proteomes" id="UP000521868"/>
    </source>
</evidence>
<reference evidence="6 7" key="1">
    <citation type="journal article" date="2020" name="Nature">
        <title>Bacterial chemolithoautotrophy via manganese oxidation.</title>
        <authorList>
            <person name="Yu H."/>
            <person name="Leadbetter J.R."/>
        </authorList>
    </citation>
    <scope>NUCLEOTIDE SEQUENCE [LARGE SCALE GENOMIC DNA]</scope>
    <source>
        <strain evidence="6 7">RBP-1</strain>
    </source>
</reference>
<accession>A0A7X6DJY0</accession>
<dbReference type="PANTHER" id="PTHR30126">
    <property type="entry name" value="HTH-TYPE TRANSCRIPTIONAL REGULATOR"/>
    <property type="match status" value="1"/>
</dbReference>
<organism evidence="6 7">
    <name type="scientific">Ramlibacter lithotrophicus</name>
    <dbReference type="NCBI Taxonomy" id="2606681"/>
    <lineage>
        <taxon>Bacteria</taxon>
        <taxon>Pseudomonadati</taxon>
        <taxon>Pseudomonadota</taxon>
        <taxon>Betaproteobacteria</taxon>
        <taxon>Burkholderiales</taxon>
        <taxon>Comamonadaceae</taxon>
        <taxon>Ramlibacter</taxon>
    </lineage>
</organism>
<evidence type="ECO:0000259" key="5">
    <source>
        <dbReference type="PROSITE" id="PS50931"/>
    </source>
</evidence>
<keyword evidence="4" id="KW-0804">Transcription</keyword>
<dbReference type="CDD" id="cd05466">
    <property type="entry name" value="PBP2_LTTR_substrate"/>
    <property type="match status" value="1"/>
</dbReference>
<protein>
    <submittedName>
        <fullName evidence="6">LysR family transcriptional regulator</fullName>
    </submittedName>
</protein>
<feature type="domain" description="HTH lysR-type" evidence="5">
    <location>
        <begin position="1"/>
        <end position="58"/>
    </location>
</feature>
<comment type="caution">
    <text evidence="6">The sequence shown here is derived from an EMBL/GenBank/DDBJ whole genome shotgun (WGS) entry which is preliminary data.</text>
</comment>
<dbReference type="SUPFAM" id="SSF53850">
    <property type="entry name" value="Periplasmic binding protein-like II"/>
    <property type="match status" value="1"/>
</dbReference>
<dbReference type="PANTHER" id="PTHR30126:SF2">
    <property type="entry name" value="HTH-TYPE TRANSCRIPTIONAL REGULATOR YJIE"/>
    <property type="match status" value="1"/>
</dbReference>
<sequence>MELVWLQDFVALAECGNFSRAAAARHVTQPAFSRRIRALEEWIGVPLFNRTPHGCSLTAAGERFRQDAEHVVRQLLALRQEARDAGGKESRTLRFAATQTLSFTFFPGWMRILGQQADFGEIQLNTGSMAACEQMLLHGQAQFLLCHRHPAVEVPLPRDDFTFLVVGHDRLVALTAADESGKPRWRPGHGGDISYLGYSPDSGIGRIVESLAPPQHARSTHRPVLTSHLAAALLPMVRSGDGLAWLPHSLAQAEMEAGHLVRALSAGQDIPLEICLFRSVAPLGGAAEAFWQLLQARG</sequence>
<dbReference type="PROSITE" id="PS50931">
    <property type="entry name" value="HTH_LYSR"/>
    <property type="match status" value="1"/>
</dbReference>
<dbReference type="Proteomes" id="UP000521868">
    <property type="component" value="Unassembled WGS sequence"/>
</dbReference>
<dbReference type="InterPro" id="IPR000847">
    <property type="entry name" value="LysR_HTH_N"/>
</dbReference>
<gene>
    <name evidence="6" type="ORF">RAMLITH_22280</name>
</gene>
<dbReference type="InterPro" id="IPR036390">
    <property type="entry name" value="WH_DNA-bd_sf"/>
</dbReference>
<evidence type="ECO:0000256" key="3">
    <source>
        <dbReference type="ARBA" id="ARBA00023125"/>
    </source>
</evidence>
<keyword evidence="2" id="KW-0805">Transcription regulation</keyword>
<keyword evidence="3" id="KW-0238">DNA-binding</keyword>
<name>A0A7X6DJY0_9BURK</name>
<keyword evidence="7" id="KW-1185">Reference proteome</keyword>
<dbReference type="GO" id="GO:0003700">
    <property type="term" value="F:DNA-binding transcription factor activity"/>
    <property type="evidence" value="ECO:0007669"/>
    <property type="project" value="InterPro"/>
</dbReference>
<evidence type="ECO:0000256" key="2">
    <source>
        <dbReference type="ARBA" id="ARBA00023015"/>
    </source>
</evidence>
<dbReference type="Pfam" id="PF00126">
    <property type="entry name" value="HTH_1"/>
    <property type="match status" value="1"/>
</dbReference>
<dbReference type="FunFam" id="1.10.10.10:FF:000001">
    <property type="entry name" value="LysR family transcriptional regulator"/>
    <property type="match status" value="1"/>
</dbReference>
<dbReference type="PRINTS" id="PR00039">
    <property type="entry name" value="HTHLYSR"/>
</dbReference>
<comment type="similarity">
    <text evidence="1">Belongs to the LysR transcriptional regulatory family.</text>
</comment>
<proteinExistence type="inferred from homology"/>
<evidence type="ECO:0000256" key="4">
    <source>
        <dbReference type="ARBA" id="ARBA00023163"/>
    </source>
</evidence>
<evidence type="ECO:0000256" key="1">
    <source>
        <dbReference type="ARBA" id="ARBA00009437"/>
    </source>
</evidence>
<dbReference type="Gene3D" id="1.10.10.10">
    <property type="entry name" value="Winged helix-like DNA-binding domain superfamily/Winged helix DNA-binding domain"/>
    <property type="match status" value="1"/>
</dbReference>
<dbReference type="Gene3D" id="3.40.190.10">
    <property type="entry name" value="Periplasmic binding protein-like II"/>
    <property type="match status" value="2"/>
</dbReference>
<dbReference type="Pfam" id="PF03466">
    <property type="entry name" value="LysR_substrate"/>
    <property type="match status" value="1"/>
</dbReference>
<evidence type="ECO:0000313" key="6">
    <source>
        <dbReference type="EMBL" id="NKE68551.1"/>
    </source>
</evidence>
<dbReference type="GO" id="GO:0000976">
    <property type="term" value="F:transcription cis-regulatory region binding"/>
    <property type="evidence" value="ECO:0007669"/>
    <property type="project" value="TreeGrafter"/>
</dbReference>